<reference evidence="4 5" key="1">
    <citation type="journal article" date="2018" name="New Phytol.">
        <title>Phylogenomics of Endogonaceae and evolution of mycorrhizas within Mucoromycota.</title>
        <authorList>
            <person name="Chang Y."/>
            <person name="Desiro A."/>
            <person name="Na H."/>
            <person name="Sandor L."/>
            <person name="Lipzen A."/>
            <person name="Clum A."/>
            <person name="Barry K."/>
            <person name="Grigoriev I.V."/>
            <person name="Martin F.M."/>
            <person name="Stajich J.E."/>
            <person name="Smith M.E."/>
            <person name="Bonito G."/>
            <person name="Spatafora J.W."/>
        </authorList>
    </citation>
    <scope>NUCLEOTIDE SEQUENCE [LARGE SCALE GENOMIC DNA]</scope>
    <source>
        <strain evidence="4 5">AD002</strain>
    </source>
</reference>
<keyword evidence="5" id="KW-1185">Reference proteome</keyword>
<feature type="transmembrane region" description="Helical" evidence="2">
    <location>
        <begin position="280"/>
        <end position="299"/>
    </location>
</feature>
<dbReference type="CDD" id="cd02440">
    <property type="entry name" value="AdoMet_MTases"/>
    <property type="match status" value="1"/>
</dbReference>
<dbReference type="EMBL" id="RBNJ01018298">
    <property type="protein sequence ID" value="RUS23857.1"/>
    <property type="molecule type" value="Genomic_DNA"/>
</dbReference>
<comment type="caution">
    <text evidence="4">The sequence shown here is derived from an EMBL/GenBank/DDBJ whole genome shotgun (WGS) entry which is preliminary data.</text>
</comment>
<dbReference type="GO" id="GO:0008168">
    <property type="term" value="F:methyltransferase activity"/>
    <property type="evidence" value="ECO:0007669"/>
    <property type="project" value="UniProtKB-KW"/>
</dbReference>
<feature type="domain" description="Methyltransferase" evidence="3">
    <location>
        <begin position="172"/>
        <end position="263"/>
    </location>
</feature>
<feature type="compositionally biased region" description="Basic residues" evidence="1">
    <location>
        <begin position="63"/>
        <end position="74"/>
    </location>
</feature>
<dbReference type="Pfam" id="PF13649">
    <property type="entry name" value="Methyltransf_25"/>
    <property type="match status" value="1"/>
</dbReference>
<dbReference type="Gene3D" id="3.40.50.150">
    <property type="entry name" value="Vaccinia Virus protein VP39"/>
    <property type="match status" value="1"/>
</dbReference>
<proteinExistence type="predicted"/>
<feature type="compositionally biased region" description="Polar residues" evidence="1">
    <location>
        <begin position="75"/>
        <end position="85"/>
    </location>
</feature>
<keyword evidence="2" id="KW-0472">Membrane</keyword>
<name>A0A433Q257_9FUNG</name>
<evidence type="ECO:0000313" key="4">
    <source>
        <dbReference type="EMBL" id="RUS23857.1"/>
    </source>
</evidence>
<keyword evidence="4" id="KW-0489">Methyltransferase</keyword>
<dbReference type="InterPro" id="IPR029063">
    <property type="entry name" value="SAM-dependent_MTases_sf"/>
</dbReference>
<feature type="region of interest" description="Disordered" evidence="1">
    <location>
        <begin position="53"/>
        <end position="93"/>
    </location>
</feature>
<gene>
    <name evidence="4" type="ORF">BC938DRAFT_474513</name>
</gene>
<evidence type="ECO:0000256" key="2">
    <source>
        <dbReference type="SAM" id="Phobius"/>
    </source>
</evidence>
<dbReference type="Proteomes" id="UP000274822">
    <property type="component" value="Unassembled WGS sequence"/>
</dbReference>
<keyword evidence="2" id="KW-0812">Transmembrane</keyword>
<keyword evidence="2" id="KW-1133">Transmembrane helix</keyword>
<evidence type="ECO:0000259" key="3">
    <source>
        <dbReference type="Pfam" id="PF13649"/>
    </source>
</evidence>
<dbReference type="InterPro" id="IPR041698">
    <property type="entry name" value="Methyltransf_25"/>
</dbReference>
<dbReference type="PANTHER" id="PTHR43591">
    <property type="entry name" value="METHYLTRANSFERASE"/>
    <property type="match status" value="1"/>
</dbReference>
<protein>
    <submittedName>
        <fullName evidence="4">S-adenosyl-L-methionine-dependent methyltransferase</fullName>
    </submittedName>
</protein>
<evidence type="ECO:0000256" key="1">
    <source>
        <dbReference type="SAM" id="MobiDB-lite"/>
    </source>
</evidence>
<dbReference type="SUPFAM" id="SSF53335">
    <property type="entry name" value="S-adenosyl-L-methionine-dependent methyltransferases"/>
    <property type="match status" value="1"/>
</dbReference>
<keyword evidence="4" id="KW-0808">Transferase</keyword>
<accession>A0A433Q257</accession>
<organism evidence="4 5">
    <name type="scientific">Jimgerdemannia flammicorona</name>
    <dbReference type="NCBI Taxonomy" id="994334"/>
    <lineage>
        <taxon>Eukaryota</taxon>
        <taxon>Fungi</taxon>
        <taxon>Fungi incertae sedis</taxon>
        <taxon>Mucoromycota</taxon>
        <taxon>Mucoromycotina</taxon>
        <taxon>Endogonomycetes</taxon>
        <taxon>Endogonales</taxon>
        <taxon>Endogonaceae</taxon>
        <taxon>Jimgerdemannia</taxon>
    </lineage>
</organism>
<evidence type="ECO:0000313" key="5">
    <source>
        <dbReference type="Proteomes" id="UP000274822"/>
    </source>
</evidence>
<sequence>MWLPTARCDTFLKYWDNKQPTTLLSLYPLFPNILSANNPLPTTHLMGNQVSKTIEQGREKNKERKAKKEQRRRSTISLGTSAGGQSTSSITTATNTSANYEWVEQHREEEKPVTLRRKSVTEFFMKRKQSLKSIINQDEFREMDRQQRQHYLLKSARKTNFWAPVNPSAEVIVDVGCGNGIWAMEMAQQFPGAKVYGLDVSPPNEQQSNPKNLSYQRADMFERFQFTDASVDYIFMRSMGLVIKDDKWDAVLKEFLRILKPGGIIELFEAGMLVGYLEEFYIYFSIFIWFGPIVFTLAFRLMVTTHSYSTIDLIHHNPGPVLHAFDGFFSAQCADMGLDFQFTHTLQDKMQECGFADVAKRTLDIPLGEWPTDPELKQFGFINKETNKTLFKTMKNFYVTQWGITPDDYDLAVQEALDEFDEYHGFTRFNVFIAQKPAA</sequence>
<dbReference type="AlphaFoldDB" id="A0A433Q257"/>
<dbReference type="GO" id="GO:0032259">
    <property type="term" value="P:methylation"/>
    <property type="evidence" value="ECO:0007669"/>
    <property type="project" value="UniProtKB-KW"/>
</dbReference>